<evidence type="ECO:0000313" key="1">
    <source>
        <dbReference type="EMBL" id="DAE20088.1"/>
    </source>
</evidence>
<organism evidence="1">
    <name type="scientific">CrAss-like virus sp. ctYsL76</name>
    <dbReference type="NCBI Taxonomy" id="2826826"/>
    <lineage>
        <taxon>Viruses</taxon>
        <taxon>Duplodnaviria</taxon>
        <taxon>Heunggongvirae</taxon>
        <taxon>Uroviricota</taxon>
        <taxon>Caudoviricetes</taxon>
        <taxon>Crassvirales</taxon>
    </lineage>
</organism>
<protein>
    <submittedName>
        <fullName evidence="1">10 kDa chaperonin</fullName>
    </submittedName>
</protein>
<reference evidence="1" key="1">
    <citation type="journal article" date="2021" name="Proc. Natl. Acad. Sci. U.S.A.">
        <title>A Catalog of Tens of Thousands of Viruses from Human Metagenomes Reveals Hidden Associations with Chronic Diseases.</title>
        <authorList>
            <person name="Tisza M.J."/>
            <person name="Buck C.B."/>
        </authorList>
    </citation>
    <scope>NUCLEOTIDE SEQUENCE</scope>
    <source>
        <strain evidence="1">CtYsL76</strain>
    </source>
</reference>
<sequence>MSKEKYLGTDYYQLTGKHLMGNNVKREIDPEAVKRAQQMAEEEQMQYVANLMEKDKDCKPFENKKIVPTAGRVVVLPYEKNPYRLPLHQSQSGLIFGDFETSATYKSQETGEKEAAQRGIWCCKVIAVGKECKSVVEGEDVYINFTFAAPLPFGGKGYYTISENNIICSIRANE</sequence>
<proteinExistence type="predicted"/>
<name>A0A8S5QLY1_9CAUD</name>
<accession>A0A8S5QLY1</accession>
<dbReference type="EMBL" id="BK015689">
    <property type="protein sequence ID" value="DAE20088.1"/>
    <property type="molecule type" value="Genomic_DNA"/>
</dbReference>